<organism evidence="3 4">
    <name type="scientific">Photobacterium aphoticum</name>
    <dbReference type="NCBI Taxonomy" id="754436"/>
    <lineage>
        <taxon>Bacteria</taxon>
        <taxon>Pseudomonadati</taxon>
        <taxon>Pseudomonadota</taxon>
        <taxon>Gammaproteobacteria</taxon>
        <taxon>Vibrionales</taxon>
        <taxon>Vibrionaceae</taxon>
        <taxon>Photobacterium</taxon>
    </lineage>
</organism>
<dbReference type="InterPro" id="IPR028098">
    <property type="entry name" value="Glyco_trans_4-like_N"/>
</dbReference>
<dbReference type="PANTHER" id="PTHR12526">
    <property type="entry name" value="GLYCOSYLTRANSFERASE"/>
    <property type="match status" value="1"/>
</dbReference>
<gene>
    <name evidence="3" type="ORF">ABT58_09315</name>
</gene>
<dbReference type="Pfam" id="PF13439">
    <property type="entry name" value="Glyco_transf_4"/>
    <property type="match status" value="1"/>
</dbReference>
<dbReference type="EMBL" id="LDOV01000017">
    <property type="protein sequence ID" value="KLV01003.1"/>
    <property type="molecule type" value="Genomic_DNA"/>
</dbReference>
<evidence type="ECO:0000259" key="2">
    <source>
        <dbReference type="Pfam" id="PF13439"/>
    </source>
</evidence>
<sequence>MTRSVVHIVHGFHIGGLEKLIVNCINKMGNHYQHTIISLTSASDDIAKQLNYPVKVIALDKPPGNSARLYPLLYKHLRTLNPDIVQTYNLATIEYQCIAALARIPIRIHAEHGRDTYDPFGKVKKYRYLRKICAPFIHHVVAVSDDLYQWLAHDVGIPENKLILIRNGINTEHFQPAASSRPSDKNVTAFPHTFTFGHVARLQSVKNQQLLILAYQSACEQSPTFAEDTQLVLVGDGDQRAALEQLAAQSTSGAQIHFAGSQTDMREQYARFDAFVLSSIAEGIPLTLLESMSMGIPHIVTNVGGIGEVIIDGCTGIGVPSENQAALTTALLEFYHQKNQLPKMGASARHRIEASFSENSMVEAYKTLYQV</sequence>
<evidence type="ECO:0000313" key="3">
    <source>
        <dbReference type="EMBL" id="KLV01003.1"/>
    </source>
</evidence>
<dbReference type="OrthoDB" id="9775208at2"/>
<dbReference type="InterPro" id="IPR001296">
    <property type="entry name" value="Glyco_trans_1"/>
</dbReference>
<dbReference type="PANTHER" id="PTHR12526:SF630">
    <property type="entry name" value="GLYCOSYLTRANSFERASE"/>
    <property type="match status" value="1"/>
</dbReference>
<dbReference type="PATRIC" id="fig|754436.4.peg.1966"/>
<dbReference type="RefSeq" id="WP_047874122.1">
    <property type="nucleotide sequence ID" value="NZ_BMYC01000002.1"/>
</dbReference>
<dbReference type="GO" id="GO:1901135">
    <property type="term" value="P:carbohydrate derivative metabolic process"/>
    <property type="evidence" value="ECO:0007669"/>
    <property type="project" value="UniProtKB-ARBA"/>
</dbReference>
<keyword evidence="4" id="KW-1185">Reference proteome</keyword>
<dbReference type="SUPFAM" id="SSF53756">
    <property type="entry name" value="UDP-Glycosyltransferase/glycogen phosphorylase"/>
    <property type="match status" value="1"/>
</dbReference>
<name>A0A0J1GML6_9GAMM</name>
<evidence type="ECO:0000259" key="1">
    <source>
        <dbReference type="Pfam" id="PF00534"/>
    </source>
</evidence>
<accession>A0A0J1GML6</accession>
<reference evidence="3 4" key="1">
    <citation type="submission" date="2015-05" db="EMBL/GenBank/DDBJ databases">
        <title>Photobacterium galathea sp. nov.</title>
        <authorList>
            <person name="Machado H."/>
            <person name="Gram L."/>
        </authorList>
    </citation>
    <scope>NUCLEOTIDE SEQUENCE [LARGE SCALE GENOMIC DNA]</scope>
    <source>
        <strain evidence="3 4">DSM 25995</strain>
    </source>
</reference>
<dbReference type="Gene3D" id="3.40.50.2000">
    <property type="entry name" value="Glycogen Phosphorylase B"/>
    <property type="match status" value="2"/>
</dbReference>
<protein>
    <submittedName>
        <fullName evidence="3">Uncharacterized protein</fullName>
    </submittedName>
</protein>
<dbReference type="GO" id="GO:0016757">
    <property type="term" value="F:glycosyltransferase activity"/>
    <property type="evidence" value="ECO:0007669"/>
    <property type="project" value="InterPro"/>
</dbReference>
<dbReference type="Proteomes" id="UP000036426">
    <property type="component" value="Unassembled WGS sequence"/>
</dbReference>
<feature type="domain" description="Glycosyl transferase family 1" evidence="1">
    <location>
        <begin position="192"/>
        <end position="350"/>
    </location>
</feature>
<proteinExistence type="predicted"/>
<comment type="caution">
    <text evidence="3">The sequence shown here is derived from an EMBL/GenBank/DDBJ whole genome shotgun (WGS) entry which is preliminary data.</text>
</comment>
<dbReference type="AlphaFoldDB" id="A0A0J1GML6"/>
<evidence type="ECO:0000313" key="4">
    <source>
        <dbReference type="Proteomes" id="UP000036426"/>
    </source>
</evidence>
<feature type="domain" description="Glycosyltransferase subfamily 4-like N-terminal" evidence="2">
    <location>
        <begin position="14"/>
        <end position="172"/>
    </location>
</feature>
<dbReference type="Pfam" id="PF00534">
    <property type="entry name" value="Glycos_transf_1"/>
    <property type="match status" value="1"/>
</dbReference>